<name>A0A2S9Q7Y2_9HYPH</name>
<dbReference type="SUPFAM" id="SSF48600">
    <property type="entry name" value="Chorismate mutase II"/>
    <property type="match status" value="1"/>
</dbReference>
<proteinExistence type="predicted"/>
<keyword evidence="4" id="KW-1185">Reference proteome</keyword>
<dbReference type="PROSITE" id="PS51168">
    <property type="entry name" value="CHORISMATE_MUT_2"/>
    <property type="match status" value="1"/>
</dbReference>
<comment type="caution">
    <text evidence="3">The sequence shown here is derived from an EMBL/GenBank/DDBJ whole genome shotgun (WGS) entry which is preliminary data.</text>
</comment>
<dbReference type="OrthoDB" id="7268348at2"/>
<accession>A0A2S9Q7Y2</accession>
<protein>
    <recommendedName>
        <fullName evidence="1">chorismate mutase</fullName>
        <ecNumber evidence="1">5.4.99.5</ecNumber>
    </recommendedName>
</protein>
<evidence type="ECO:0000256" key="1">
    <source>
        <dbReference type="ARBA" id="ARBA00012404"/>
    </source>
</evidence>
<dbReference type="EMBL" id="PUEJ01000008">
    <property type="protein sequence ID" value="PRH85466.1"/>
    <property type="molecule type" value="Genomic_DNA"/>
</dbReference>
<dbReference type="GO" id="GO:0046417">
    <property type="term" value="P:chorismate metabolic process"/>
    <property type="evidence" value="ECO:0007669"/>
    <property type="project" value="InterPro"/>
</dbReference>
<reference evidence="3 4" key="1">
    <citation type="submission" date="2018-02" db="EMBL/GenBank/DDBJ databases">
        <title>Whole genome sequencing of endophytic bacterium.</title>
        <authorList>
            <person name="Eedara R."/>
            <person name="Podile A.R."/>
        </authorList>
    </citation>
    <scope>NUCLEOTIDE SEQUENCE [LARGE SCALE GENOMIC DNA]</scope>
    <source>
        <strain evidence="3 4">RP1T</strain>
    </source>
</reference>
<dbReference type="AlphaFoldDB" id="A0A2S9Q7Y2"/>
<sequence length="264" mass="28354">MTSMQPAADLADLRKEIDRIDAAMHRLLMERGEIIDQLIAIKRSQASGSAFRPGREASMMREIVGRHHGILPVDIVESIWRVIIATFTHVQAPYTVHGDISLGNAAMRDVARFHFGFVVPYETHDDAGDVIHALTHSRGDLGLVPVAAPGAWWRALEGETAPKIIARLPFVERADHPAALPTYVLSKPIDEPLSPGDVRLISAVLPTALPALPQGWSIPAHAGAALLVALHPGQTIVALAEALPSGTSFEPIGSHAPAFVLPLK</sequence>
<evidence type="ECO:0000313" key="3">
    <source>
        <dbReference type="EMBL" id="PRH85466.1"/>
    </source>
</evidence>
<gene>
    <name evidence="3" type="ORF">C5L14_20980</name>
</gene>
<dbReference type="InterPro" id="IPR036979">
    <property type="entry name" value="CM_dom_sf"/>
</dbReference>
<dbReference type="InterPro" id="IPR036263">
    <property type="entry name" value="Chorismate_II_sf"/>
</dbReference>
<dbReference type="Proteomes" id="UP000237682">
    <property type="component" value="Unassembled WGS sequence"/>
</dbReference>
<dbReference type="Pfam" id="PF01817">
    <property type="entry name" value="CM_2"/>
    <property type="match status" value="1"/>
</dbReference>
<organism evidence="3 4">
    <name type="scientific">Labrys okinawensis</name>
    <dbReference type="NCBI Taxonomy" id="346911"/>
    <lineage>
        <taxon>Bacteria</taxon>
        <taxon>Pseudomonadati</taxon>
        <taxon>Pseudomonadota</taxon>
        <taxon>Alphaproteobacteria</taxon>
        <taxon>Hyphomicrobiales</taxon>
        <taxon>Xanthobacteraceae</taxon>
        <taxon>Labrys</taxon>
    </lineage>
</organism>
<evidence type="ECO:0000259" key="2">
    <source>
        <dbReference type="PROSITE" id="PS51168"/>
    </source>
</evidence>
<dbReference type="SMART" id="SM00830">
    <property type="entry name" value="CM_2"/>
    <property type="match status" value="1"/>
</dbReference>
<dbReference type="RefSeq" id="WP_105864026.1">
    <property type="nucleotide sequence ID" value="NZ_PUEJ01000008.1"/>
</dbReference>
<feature type="domain" description="Chorismate mutase" evidence="2">
    <location>
        <begin position="4"/>
        <end position="95"/>
    </location>
</feature>
<dbReference type="GO" id="GO:0004106">
    <property type="term" value="F:chorismate mutase activity"/>
    <property type="evidence" value="ECO:0007669"/>
    <property type="project" value="UniProtKB-EC"/>
</dbReference>
<dbReference type="Gene3D" id="1.20.59.10">
    <property type="entry name" value="Chorismate mutase"/>
    <property type="match status" value="1"/>
</dbReference>
<evidence type="ECO:0000313" key="4">
    <source>
        <dbReference type="Proteomes" id="UP000237682"/>
    </source>
</evidence>
<dbReference type="EC" id="5.4.99.5" evidence="1"/>
<dbReference type="InterPro" id="IPR002701">
    <property type="entry name" value="CM_II_prokaryot"/>
</dbReference>